<evidence type="ECO:0000256" key="1">
    <source>
        <dbReference type="SAM" id="MobiDB-lite"/>
    </source>
</evidence>
<dbReference type="PANTHER" id="PTHR45615:SF80">
    <property type="entry name" value="GRIP DOMAIN-CONTAINING PROTEIN"/>
    <property type="match status" value="1"/>
</dbReference>
<dbReference type="PANTHER" id="PTHR45615">
    <property type="entry name" value="MYOSIN HEAVY CHAIN, NON-MUSCLE"/>
    <property type="match status" value="1"/>
</dbReference>
<feature type="compositionally biased region" description="Basic and acidic residues" evidence="1">
    <location>
        <begin position="40"/>
        <end position="85"/>
    </location>
</feature>
<dbReference type="Proteomes" id="UP000501812">
    <property type="component" value="Chromosome"/>
</dbReference>
<feature type="region of interest" description="Disordered" evidence="1">
    <location>
        <begin position="473"/>
        <end position="905"/>
    </location>
</feature>
<name>A0A858REH1_9BACT</name>
<reference evidence="2 3" key="1">
    <citation type="submission" date="2020-04" db="EMBL/GenBank/DDBJ databases">
        <title>Luteolibacter sp. G-1-1-1 isolated from soil.</title>
        <authorList>
            <person name="Dahal R.H."/>
        </authorList>
    </citation>
    <scope>NUCLEOTIDE SEQUENCE [LARGE SCALE GENOMIC DNA]</scope>
    <source>
        <strain evidence="2 3">G-1-1-1</strain>
    </source>
</reference>
<dbReference type="PROSITE" id="PS51257">
    <property type="entry name" value="PROKAR_LIPOPROTEIN"/>
    <property type="match status" value="1"/>
</dbReference>
<dbReference type="EMBL" id="CP051774">
    <property type="protein sequence ID" value="QJE94809.1"/>
    <property type="molecule type" value="Genomic_DNA"/>
</dbReference>
<dbReference type="Pfam" id="PF20245">
    <property type="entry name" value="DUF6600"/>
    <property type="match status" value="1"/>
</dbReference>
<dbReference type="AlphaFoldDB" id="A0A858REH1"/>
<proteinExistence type="predicted"/>
<dbReference type="RefSeq" id="WP_169453030.1">
    <property type="nucleotide sequence ID" value="NZ_CP051774.1"/>
</dbReference>
<sequence length="905" mass="107625">MKAHRLLWTSSALCMMLAACEKQKSTKAATGGEGPAGDLSAERAALEDERATLERERLEEERAALEEEKEALRAERESRLAAREQDADDFNASLEDRQREIDRREANLADREGDLAARESDLDQQEYVSAGYEPLDDWEPEPIEETQEPVADYETFYEDLQPYGSWYETPEYGYVYQPTVVAQDASWRPYTRGRWACTNLGWNWCSDEPFGWACFHYGRWCLIEGRGWAWVPGDEWAPSWVCWREGGDHVGWAPLPPETLCYRNRGWNKSVEADFGISWSMFTFVHCRHMADPLWKHCLPVADNRIYVPKTTNVTNIQYHRNQIVSGGPRWEKLQRFVGKPWPVYQLQIDRLKAFNQKAQERNAVFRGKQLAVFAPNFNTKWNANLKPPRLQGKWDNVKVERAEAGIKPEWRERFRDARQKQQEQAAVWVRDGGDRQKQLKANRQKVSVAQEKLEVKQQKIVENRREKFAKIREQERESQRPDAPANPAGTPQAGDAPKEGGRLSLAERQRQNAQRLREQRAQRNGGVDPSPKITAREDEEPQRPAAEPPAKEDLPRGGAADRLRERRQPGREPQPNNNEAATPQPPGNNNPVAPQPEQNGEGPRINRRERQQEARNERQQQQEQAGQQQAQVQEQEISRRERMEEARRQQVEQAAEREQQQQAREGLEENRRQRMEQARQQQQERARQQQEEQAGQQAEENNRRQRMEEARRQQQETARERTEQNQRQQEMRERQEQARQQNEENNRRQQQEERAQQQERMRQQQEERALEQAERARQQEEARRQAQERERQQQEERARQQEQMRQQQEESRRQQEEARRQQQEERARQQEEERRQQQEERARQQEEARRQAEERARQQEESRRQQEEARRQQQEENARQQQERSRQEQERSRQQDDERQRRGR</sequence>
<feature type="compositionally biased region" description="Basic and acidic residues" evidence="1">
    <location>
        <begin position="637"/>
        <end position="691"/>
    </location>
</feature>
<feature type="region of interest" description="Disordered" evidence="1">
    <location>
        <begin position="23"/>
        <end position="104"/>
    </location>
</feature>
<feature type="compositionally biased region" description="Basic and acidic residues" evidence="1">
    <location>
        <begin position="94"/>
        <end position="104"/>
    </location>
</feature>
<feature type="compositionally biased region" description="Basic and acidic residues" evidence="1">
    <location>
        <begin position="701"/>
        <end position="905"/>
    </location>
</feature>
<feature type="compositionally biased region" description="Basic and acidic residues" evidence="1">
    <location>
        <begin position="497"/>
        <end position="522"/>
    </location>
</feature>
<feature type="compositionally biased region" description="Basic and acidic residues" evidence="1">
    <location>
        <begin position="605"/>
        <end position="621"/>
    </location>
</feature>
<keyword evidence="3" id="KW-1185">Reference proteome</keyword>
<gene>
    <name evidence="2" type="ORF">HHL09_03120</name>
</gene>
<accession>A0A858REH1</accession>
<dbReference type="KEGG" id="luo:HHL09_03120"/>
<feature type="compositionally biased region" description="Basic and acidic residues" evidence="1">
    <location>
        <begin position="550"/>
        <end position="571"/>
    </location>
</feature>
<protein>
    <submittedName>
        <fullName evidence="2">Uncharacterized protein</fullName>
    </submittedName>
</protein>
<evidence type="ECO:0000313" key="2">
    <source>
        <dbReference type="EMBL" id="QJE94809.1"/>
    </source>
</evidence>
<evidence type="ECO:0000313" key="3">
    <source>
        <dbReference type="Proteomes" id="UP000501812"/>
    </source>
</evidence>
<feature type="region of interest" description="Disordered" evidence="1">
    <location>
        <begin position="427"/>
        <end position="453"/>
    </location>
</feature>
<feature type="compositionally biased region" description="Low complexity" evidence="1">
    <location>
        <begin position="622"/>
        <end position="636"/>
    </location>
</feature>
<organism evidence="2 3">
    <name type="scientific">Luteolibacter luteus</name>
    <dbReference type="NCBI Taxonomy" id="2728835"/>
    <lineage>
        <taxon>Bacteria</taxon>
        <taxon>Pseudomonadati</taxon>
        <taxon>Verrucomicrobiota</taxon>
        <taxon>Verrucomicrobiia</taxon>
        <taxon>Verrucomicrobiales</taxon>
        <taxon>Verrucomicrobiaceae</taxon>
        <taxon>Luteolibacter</taxon>
    </lineage>
</organism>
<feature type="compositionally biased region" description="Polar residues" evidence="1">
    <location>
        <begin position="590"/>
        <end position="599"/>
    </location>
</feature>
<dbReference type="InterPro" id="IPR046535">
    <property type="entry name" value="DUF6600"/>
</dbReference>